<dbReference type="EMBL" id="LOHG01000008">
    <property type="protein sequence ID" value="MCI8210759.1"/>
    <property type="molecule type" value="Genomic_DNA"/>
</dbReference>
<gene>
    <name evidence="1" type="ORF">AUC61_14570</name>
</gene>
<proteinExistence type="predicted"/>
<evidence type="ECO:0008006" key="3">
    <source>
        <dbReference type="Google" id="ProtNLM"/>
    </source>
</evidence>
<comment type="caution">
    <text evidence="1">The sequence shown here is derived from an EMBL/GenBank/DDBJ whole genome shotgun (WGS) entry which is preliminary data.</text>
</comment>
<dbReference type="Proteomes" id="UP001320513">
    <property type="component" value="Unassembled WGS sequence"/>
</dbReference>
<reference evidence="1 2" key="1">
    <citation type="submission" date="2015-12" db="EMBL/GenBank/DDBJ databases">
        <title>Phylogenomics in the description of a new species in the Pseudomonas syringae group.</title>
        <authorList>
            <person name="Busquets A."/>
            <person name="Gomila M."/>
            <person name="Beiki F."/>
            <person name="Rahimian H."/>
            <person name="Mulet M."/>
            <person name="Sanchez D."/>
            <person name="Garcia-Valdes E."/>
            <person name="Lalucat J."/>
        </authorList>
    </citation>
    <scope>NUCLEOTIDE SEQUENCE [LARGE SCALE GENOMIC DNA]</scope>
    <source>
        <strain evidence="1 2">S25</strain>
    </source>
</reference>
<dbReference type="RefSeq" id="WP_243246980.1">
    <property type="nucleotide sequence ID" value="NZ_LOHG01000008.1"/>
</dbReference>
<dbReference type="Gene3D" id="1.10.720.30">
    <property type="entry name" value="SAP domain"/>
    <property type="match status" value="1"/>
</dbReference>
<sequence length="87" mass="9613">MSDKTVKVKSWHKSQGDFVIINESDFDKDVHTLYGEKKLTQKEQKALDEQAAKDLLDATKASLTQKGIAFDDSASQADLQALLDAAE</sequence>
<organism evidence="1 2">
    <name type="scientific">Pseudomonas maioricensis</name>
    <dbReference type="NCBI Taxonomy" id="1766623"/>
    <lineage>
        <taxon>Bacteria</taxon>
        <taxon>Pseudomonadati</taxon>
        <taxon>Pseudomonadota</taxon>
        <taxon>Gammaproteobacteria</taxon>
        <taxon>Pseudomonadales</taxon>
        <taxon>Pseudomonadaceae</taxon>
        <taxon>Pseudomonas</taxon>
    </lineage>
</organism>
<dbReference type="InterPro" id="IPR036361">
    <property type="entry name" value="SAP_dom_sf"/>
</dbReference>
<name>A0ABS9ZJJ9_9PSED</name>
<evidence type="ECO:0000313" key="2">
    <source>
        <dbReference type="Proteomes" id="UP001320513"/>
    </source>
</evidence>
<keyword evidence="2" id="KW-1185">Reference proteome</keyword>
<accession>A0ABS9ZJJ9</accession>
<evidence type="ECO:0000313" key="1">
    <source>
        <dbReference type="EMBL" id="MCI8210759.1"/>
    </source>
</evidence>
<protein>
    <recommendedName>
        <fullName evidence="3">HeH/LEM domain-containing protein</fullName>
    </recommendedName>
</protein>